<dbReference type="SUPFAM" id="SSF88713">
    <property type="entry name" value="Glycoside hydrolase/deacetylase"/>
    <property type="match status" value="1"/>
</dbReference>
<dbReference type="PANTHER" id="PTHR46471">
    <property type="entry name" value="CHITIN DEACETYLASE"/>
    <property type="match status" value="1"/>
</dbReference>
<evidence type="ECO:0000256" key="4">
    <source>
        <dbReference type="ARBA" id="ARBA00022801"/>
    </source>
</evidence>
<evidence type="ECO:0000256" key="6">
    <source>
        <dbReference type="ARBA" id="ARBA00023285"/>
    </source>
</evidence>
<evidence type="ECO:0000256" key="7">
    <source>
        <dbReference type="SAM" id="MobiDB-lite"/>
    </source>
</evidence>
<feature type="compositionally biased region" description="Low complexity" evidence="7">
    <location>
        <begin position="423"/>
        <end position="437"/>
    </location>
</feature>
<dbReference type="Pfam" id="PF01522">
    <property type="entry name" value="Polysacc_deac_1"/>
    <property type="match status" value="1"/>
</dbReference>
<keyword evidence="2" id="KW-0479">Metal-binding</keyword>
<feature type="signal peptide" evidence="8">
    <location>
        <begin position="1"/>
        <end position="30"/>
    </location>
</feature>
<dbReference type="EMBL" id="NPHW01005777">
    <property type="protein sequence ID" value="OXV06410.1"/>
    <property type="molecule type" value="Genomic_DNA"/>
</dbReference>
<evidence type="ECO:0000256" key="1">
    <source>
        <dbReference type="ARBA" id="ARBA00001941"/>
    </source>
</evidence>
<dbReference type="GO" id="GO:0005975">
    <property type="term" value="P:carbohydrate metabolic process"/>
    <property type="evidence" value="ECO:0007669"/>
    <property type="project" value="InterPro"/>
</dbReference>
<comment type="caution">
    <text evidence="10">The sequence shown here is derived from an EMBL/GenBank/DDBJ whole genome shotgun (WGS) entry which is preliminary data.</text>
</comment>
<dbReference type="Proteomes" id="UP000243515">
    <property type="component" value="Unassembled WGS sequence"/>
</dbReference>
<gene>
    <name evidence="10" type="ORF">Egran_05821</name>
</gene>
<dbReference type="GO" id="GO:0046872">
    <property type="term" value="F:metal ion binding"/>
    <property type="evidence" value="ECO:0007669"/>
    <property type="project" value="UniProtKB-KW"/>
</dbReference>
<dbReference type="InterPro" id="IPR002509">
    <property type="entry name" value="NODB_dom"/>
</dbReference>
<organism evidence="10 11">
    <name type="scientific">Elaphomyces granulatus</name>
    <dbReference type="NCBI Taxonomy" id="519963"/>
    <lineage>
        <taxon>Eukaryota</taxon>
        <taxon>Fungi</taxon>
        <taxon>Dikarya</taxon>
        <taxon>Ascomycota</taxon>
        <taxon>Pezizomycotina</taxon>
        <taxon>Eurotiomycetes</taxon>
        <taxon>Eurotiomycetidae</taxon>
        <taxon>Eurotiales</taxon>
        <taxon>Elaphomycetaceae</taxon>
        <taxon>Elaphomyces</taxon>
    </lineage>
</organism>
<dbReference type="PANTHER" id="PTHR46471:SF6">
    <property type="entry name" value="GLYCOSYL HYDROLASE"/>
    <property type="match status" value="1"/>
</dbReference>
<evidence type="ECO:0000313" key="10">
    <source>
        <dbReference type="EMBL" id="OXV06410.1"/>
    </source>
</evidence>
<keyword evidence="5" id="KW-0119">Carbohydrate metabolism</keyword>
<keyword evidence="11" id="KW-1185">Reference proteome</keyword>
<protein>
    <recommendedName>
        <fullName evidence="9">NodB homology domain-containing protein</fullName>
    </recommendedName>
</protein>
<accession>A0A232LQH3</accession>
<dbReference type="OrthoDB" id="2128708at2759"/>
<feature type="chain" id="PRO_5012308297" description="NodB homology domain-containing protein" evidence="8">
    <location>
        <begin position="31"/>
        <end position="437"/>
    </location>
</feature>
<feature type="domain" description="NodB homology" evidence="9">
    <location>
        <begin position="214"/>
        <end position="401"/>
    </location>
</feature>
<keyword evidence="6" id="KW-0170">Cobalt</keyword>
<evidence type="ECO:0000256" key="8">
    <source>
        <dbReference type="SAM" id="SignalP"/>
    </source>
</evidence>
<evidence type="ECO:0000256" key="3">
    <source>
        <dbReference type="ARBA" id="ARBA00022729"/>
    </source>
</evidence>
<name>A0A232LQH3_9EURO</name>
<evidence type="ECO:0000313" key="11">
    <source>
        <dbReference type="Proteomes" id="UP000243515"/>
    </source>
</evidence>
<comment type="cofactor">
    <cofactor evidence="1">
        <name>Co(2+)</name>
        <dbReference type="ChEBI" id="CHEBI:48828"/>
    </cofactor>
</comment>
<sequence length="437" mass="49529">MIMHSCSSYLVKAIGLTQALLALLVHGAKSFIHTRPDGFVIDTFRGGDFNDLGAWHGPGEGMPFDGGDGYIRLFPVNADQNYHTQLSSSCFDLRPYNYMYLHIAFAGTDKFSISLNQNNKQCDPGLSPYPETWDTVEASRYAISRYPLQNDIYVPISHFKIDLSRVVSVSFNGFYSDDILTLFRVEVLPDIPDDVSIPEKLPSGTMVLKCKRPNSFAFGIDDGEPYLAQHLMAILKEEGILVTFFVVGRGLESLESNFTQVYREMLSLGHQVALHSYTHPKMEGLRTIEQIDDEIVQSIDVMKHFLGIESRYFRPPYGIVGARTRERLAYFIDDPYIVNWSVDIADWLYANSSMPEMQLKSFEHDVKRGGDLVVMHYLSPSTVSYFRDAIRLARETGKQIMRVDQCMEDPDAPPLHKQTPYKLSLDPESSSEPLEES</sequence>
<reference evidence="10 11" key="1">
    <citation type="journal article" date="2015" name="Environ. Microbiol.">
        <title>Metagenome sequence of Elaphomyces granulatus from sporocarp tissue reveals Ascomycota ectomycorrhizal fingerprints of genome expansion and a Proteobacteria-rich microbiome.</title>
        <authorList>
            <person name="Quandt C.A."/>
            <person name="Kohler A."/>
            <person name="Hesse C.N."/>
            <person name="Sharpton T.J."/>
            <person name="Martin F."/>
            <person name="Spatafora J.W."/>
        </authorList>
    </citation>
    <scope>NUCLEOTIDE SEQUENCE [LARGE SCALE GENOMIC DNA]</scope>
    <source>
        <strain evidence="10 11">OSC145934</strain>
    </source>
</reference>
<dbReference type="InterPro" id="IPR011330">
    <property type="entry name" value="Glyco_hydro/deAcase_b/a-brl"/>
</dbReference>
<dbReference type="GO" id="GO:0016810">
    <property type="term" value="F:hydrolase activity, acting on carbon-nitrogen (but not peptide) bonds"/>
    <property type="evidence" value="ECO:0007669"/>
    <property type="project" value="InterPro"/>
</dbReference>
<dbReference type="PROSITE" id="PS51677">
    <property type="entry name" value="NODB"/>
    <property type="match status" value="1"/>
</dbReference>
<dbReference type="Gene3D" id="3.20.20.370">
    <property type="entry name" value="Glycoside hydrolase/deacetylase"/>
    <property type="match status" value="1"/>
</dbReference>
<proteinExistence type="predicted"/>
<evidence type="ECO:0000256" key="2">
    <source>
        <dbReference type="ARBA" id="ARBA00022723"/>
    </source>
</evidence>
<dbReference type="AlphaFoldDB" id="A0A232LQH3"/>
<evidence type="ECO:0000256" key="5">
    <source>
        <dbReference type="ARBA" id="ARBA00023277"/>
    </source>
</evidence>
<dbReference type="CDD" id="cd10917">
    <property type="entry name" value="CE4_NodB_like_6s_7s"/>
    <property type="match status" value="1"/>
</dbReference>
<keyword evidence="4" id="KW-0378">Hydrolase</keyword>
<feature type="region of interest" description="Disordered" evidence="7">
    <location>
        <begin position="408"/>
        <end position="437"/>
    </location>
</feature>
<keyword evidence="3 8" id="KW-0732">Signal</keyword>
<evidence type="ECO:0000259" key="9">
    <source>
        <dbReference type="PROSITE" id="PS51677"/>
    </source>
</evidence>